<evidence type="ECO:0000256" key="8">
    <source>
        <dbReference type="ARBA" id="ARBA00023136"/>
    </source>
</evidence>
<dbReference type="PANTHER" id="PTHR43394">
    <property type="entry name" value="ATP-DEPENDENT PERMEASE MDL1, MITOCHONDRIAL"/>
    <property type="match status" value="1"/>
</dbReference>
<dbReference type="InterPro" id="IPR027417">
    <property type="entry name" value="P-loop_NTPase"/>
</dbReference>
<dbReference type="SUPFAM" id="SSF90123">
    <property type="entry name" value="ABC transporter transmembrane region"/>
    <property type="match status" value="1"/>
</dbReference>
<dbReference type="GO" id="GO:0005524">
    <property type="term" value="F:ATP binding"/>
    <property type="evidence" value="ECO:0007669"/>
    <property type="project" value="UniProtKB-KW"/>
</dbReference>
<dbReference type="FunFam" id="3.40.50.300:FF:000221">
    <property type="entry name" value="Multidrug ABC transporter ATP-binding protein"/>
    <property type="match status" value="1"/>
</dbReference>
<evidence type="ECO:0000256" key="6">
    <source>
        <dbReference type="ARBA" id="ARBA00022840"/>
    </source>
</evidence>
<comment type="subcellular location">
    <subcellularLocation>
        <location evidence="1">Cell membrane</location>
        <topology evidence="1">Multi-pass membrane protein</topology>
    </subcellularLocation>
</comment>
<dbReference type="GO" id="GO:0005886">
    <property type="term" value="C:plasma membrane"/>
    <property type="evidence" value="ECO:0007669"/>
    <property type="project" value="UniProtKB-SubCell"/>
</dbReference>
<evidence type="ECO:0000256" key="2">
    <source>
        <dbReference type="ARBA" id="ARBA00022448"/>
    </source>
</evidence>
<dbReference type="InterPro" id="IPR003439">
    <property type="entry name" value="ABC_transporter-like_ATP-bd"/>
</dbReference>
<keyword evidence="2" id="KW-0813">Transport</keyword>
<evidence type="ECO:0000256" key="1">
    <source>
        <dbReference type="ARBA" id="ARBA00004651"/>
    </source>
</evidence>
<dbReference type="GO" id="GO:0016887">
    <property type="term" value="F:ATP hydrolysis activity"/>
    <property type="evidence" value="ECO:0007669"/>
    <property type="project" value="InterPro"/>
</dbReference>
<dbReference type="FunFam" id="1.20.1560.10:FF:000011">
    <property type="entry name" value="Multidrug ABC transporter ATP-binding protein"/>
    <property type="match status" value="1"/>
</dbReference>
<keyword evidence="5" id="KW-0547">Nucleotide-binding</keyword>
<dbReference type="Pfam" id="PF00664">
    <property type="entry name" value="ABC_membrane"/>
    <property type="match status" value="1"/>
</dbReference>
<dbReference type="InterPro" id="IPR039421">
    <property type="entry name" value="Type_1_exporter"/>
</dbReference>
<evidence type="ECO:0000256" key="7">
    <source>
        <dbReference type="ARBA" id="ARBA00022989"/>
    </source>
</evidence>
<evidence type="ECO:0000313" key="9">
    <source>
        <dbReference type="EMBL" id="BCJ96443.1"/>
    </source>
</evidence>
<accession>A0A6S6QZ17</accession>
<dbReference type="InterPro" id="IPR036640">
    <property type="entry name" value="ABC1_TM_sf"/>
</dbReference>
<dbReference type="PROSITE" id="PS50929">
    <property type="entry name" value="ABC_TM1F"/>
    <property type="match status" value="1"/>
</dbReference>
<evidence type="ECO:0000313" key="10">
    <source>
        <dbReference type="Proteomes" id="UP000515561"/>
    </source>
</evidence>
<keyword evidence="4" id="KW-0812">Transmembrane</keyword>
<dbReference type="PROSITE" id="PS50893">
    <property type="entry name" value="ABC_TRANSPORTER_2"/>
    <property type="match status" value="1"/>
</dbReference>
<organism evidence="9 10">
    <name type="scientific">Anaerocolumna cellulosilytica</name>
    <dbReference type="NCBI Taxonomy" id="433286"/>
    <lineage>
        <taxon>Bacteria</taxon>
        <taxon>Bacillati</taxon>
        <taxon>Bacillota</taxon>
        <taxon>Clostridia</taxon>
        <taxon>Lachnospirales</taxon>
        <taxon>Lachnospiraceae</taxon>
        <taxon>Anaerocolumna</taxon>
    </lineage>
</organism>
<dbReference type="Pfam" id="PF00005">
    <property type="entry name" value="ABC_tran"/>
    <property type="match status" value="1"/>
</dbReference>
<protein>
    <submittedName>
        <fullName evidence="9">ATPase</fullName>
    </submittedName>
</protein>
<evidence type="ECO:0000256" key="3">
    <source>
        <dbReference type="ARBA" id="ARBA00022475"/>
    </source>
</evidence>
<sequence length="582" mass="65762">MNKKRFLIKYLVKYKWKYILGILALFCVDFVSLYIPQFTGEITDGLKSSSIGKDGLLLGIVQIAITGLIMAIGRFGWRYFIFGAARSIEFELRNDMFTHLETLSMGFYNRNKTGDLMSHFTNDLNAIRMSIGPAVITSFDACIMTIMVLTKMILYVDLRLTLLAVIPMIFIAIGGVYYGRSAERRFSEKQKAFSDLTDQVQESVSGIRVVKAFVQERKELIQFAKANKENKDKNMRVVKLQAVIMPLLDVIIGLSSLITLIYGGYLTINGGITLGRFIAFNQYIYMLVWPMIAAGESITLFSQGFASLKRVENIFQEKPEIYDEEELDEVTKLQGEIEFHNLTFRFTKETPIVLEDINVKVEQGSTLAVLGRTGSGKSSIANLLLRMYNVEPGMLTIDGHDIRKIPLKVLRENIAYVPQDNFLFSDTLKNNIAFGSANKELELVHMAAREACIHDNIMDFPEDYSTLVGERGVTLSGGQKQRSSIARALMKNAPILILDDALSAVDINTEEQILENLKKNRKDKTTIIIAHRISTIQNADNILVLEEGKVAEYGNHEQLLNRQGIYAKMYEKQQLEKQLEAV</sequence>
<dbReference type="GO" id="GO:0015421">
    <property type="term" value="F:ABC-type oligopeptide transporter activity"/>
    <property type="evidence" value="ECO:0007669"/>
    <property type="project" value="TreeGrafter"/>
</dbReference>
<dbReference type="CDD" id="cd18541">
    <property type="entry name" value="ABC_6TM_TmrB_like"/>
    <property type="match status" value="1"/>
</dbReference>
<dbReference type="InterPro" id="IPR003593">
    <property type="entry name" value="AAA+_ATPase"/>
</dbReference>
<dbReference type="Gene3D" id="1.20.1560.10">
    <property type="entry name" value="ABC transporter type 1, transmembrane domain"/>
    <property type="match status" value="1"/>
</dbReference>
<gene>
    <name evidence="9" type="ORF">acsn021_40120</name>
</gene>
<keyword evidence="10" id="KW-1185">Reference proteome</keyword>
<reference evidence="9 10" key="1">
    <citation type="journal article" date="2016" name="Int. J. Syst. Evol. Microbiol.">
        <title>Descriptions of Anaerotaenia torta gen. nov., sp. nov. and Anaerocolumna cellulosilytica gen. nov., sp. nov. isolated from a methanogenic reactor of cattle waste.</title>
        <authorList>
            <person name="Uek A."/>
            <person name="Ohtaki Y."/>
            <person name="Kaku N."/>
            <person name="Ueki K."/>
        </authorList>
    </citation>
    <scope>NUCLEOTIDE SEQUENCE [LARGE SCALE GENOMIC DNA]</scope>
    <source>
        <strain evidence="9 10">SN021</strain>
    </source>
</reference>
<name>A0A6S6QZ17_9FIRM</name>
<dbReference type="PANTHER" id="PTHR43394:SF1">
    <property type="entry name" value="ATP-BINDING CASSETTE SUB-FAMILY B MEMBER 10, MITOCHONDRIAL"/>
    <property type="match status" value="1"/>
</dbReference>
<dbReference type="KEGG" id="acel:acsn021_40120"/>
<proteinExistence type="predicted"/>
<keyword evidence="3" id="KW-1003">Cell membrane</keyword>
<keyword evidence="8" id="KW-0472">Membrane</keyword>
<dbReference type="Gene3D" id="3.40.50.300">
    <property type="entry name" value="P-loop containing nucleotide triphosphate hydrolases"/>
    <property type="match status" value="1"/>
</dbReference>
<dbReference type="SUPFAM" id="SSF52540">
    <property type="entry name" value="P-loop containing nucleoside triphosphate hydrolases"/>
    <property type="match status" value="1"/>
</dbReference>
<dbReference type="AlphaFoldDB" id="A0A6S6QZ17"/>
<evidence type="ECO:0000256" key="4">
    <source>
        <dbReference type="ARBA" id="ARBA00022692"/>
    </source>
</evidence>
<evidence type="ECO:0000256" key="5">
    <source>
        <dbReference type="ARBA" id="ARBA00022741"/>
    </source>
</evidence>
<dbReference type="EMBL" id="AP023367">
    <property type="protein sequence ID" value="BCJ96443.1"/>
    <property type="molecule type" value="Genomic_DNA"/>
</dbReference>
<keyword evidence="7" id="KW-1133">Transmembrane helix</keyword>
<dbReference type="RefSeq" id="WP_184095428.1">
    <property type="nucleotide sequence ID" value="NZ_AP023367.1"/>
</dbReference>
<dbReference type="SMART" id="SM00382">
    <property type="entry name" value="AAA"/>
    <property type="match status" value="1"/>
</dbReference>
<keyword evidence="6" id="KW-0067">ATP-binding</keyword>
<dbReference type="InterPro" id="IPR011527">
    <property type="entry name" value="ABC1_TM_dom"/>
</dbReference>
<dbReference type="Proteomes" id="UP000515561">
    <property type="component" value="Chromosome"/>
</dbReference>